<sequence length="237" mass="25712">MRNQSARLSQAKITHLFNMQAAQYQQQQQAQQQVQQAQAQQQQQSPANVAASLPNSMPPPLAAASTPQQMSASLPQQGGSSLLSESPVFSPRQLNSVADQNAPANPEMMAMASSQQQQQHQSLIPPGAGQGIPGQQGIAGPPGGMQPLSGQMNQRQQQSLYIQQCMQAIGLAGRDPATLTNEEKVCLWGLSVENGCGCVPWNIAVGARGDWWVFFSEGNRRKISVWSSHFRKFKQSY</sequence>
<feature type="compositionally biased region" description="Low complexity" evidence="1">
    <location>
        <begin position="71"/>
        <end position="87"/>
    </location>
</feature>
<accession>A0A433PAE9</accession>
<evidence type="ECO:0000313" key="2">
    <source>
        <dbReference type="EMBL" id="RUS14479.1"/>
    </source>
</evidence>
<feature type="region of interest" description="Disordered" evidence="1">
    <location>
        <begin position="37"/>
        <end position="87"/>
    </location>
</feature>
<evidence type="ECO:0000313" key="3">
    <source>
        <dbReference type="Proteomes" id="UP000274822"/>
    </source>
</evidence>
<name>A0A433PAE9_9FUNG</name>
<evidence type="ECO:0000256" key="1">
    <source>
        <dbReference type="SAM" id="MobiDB-lite"/>
    </source>
</evidence>
<organism evidence="2 3">
    <name type="scientific">Jimgerdemannia flammicorona</name>
    <dbReference type="NCBI Taxonomy" id="994334"/>
    <lineage>
        <taxon>Eukaryota</taxon>
        <taxon>Fungi</taxon>
        <taxon>Fungi incertae sedis</taxon>
        <taxon>Mucoromycota</taxon>
        <taxon>Mucoromycotina</taxon>
        <taxon>Endogonomycetes</taxon>
        <taxon>Endogonales</taxon>
        <taxon>Endogonaceae</taxon>
        <taxon>Jimgerdemannia</taxon>
    </lineage>
</organism>
<reference evidence="2 3" key="1">
    <citation type="journal article" date="2018" name="New Phytol.">
        <title>Phylogenomics of Endogonaceae and evolution of mycorrhizas within Mucoromycota.</title>
        <authorList>
            <person name="Chang Y."/>
            <person name="Desiro A."/>
            <person name="Na H."/>
            <person name="Sandor L."/>
            <person name="Lipzen A."/>
            <person name="Clum A."/>
            <person name="Barry K."/>
            <person name="Grigoriev I.V."/>
            <person name="Martin F.M."/>
            <person name="Stajich J.E."/>
            <person name="Smith M.E."/>
            <person name="Bonito G."/>
            <person name="Spatafora J.W."/>
        </authorList>
    </citation>
    <scope>NUCLEOTIDE SEQUENCE [LARGE SCALE GENOMIC DNA]</scope>
    <source>
        <strain evidence="2 3">AD002</strain>
    </source>
</reference>
<dbReference type="EMBL" id="RBNJ01027252">
    <property type="protein sequence ID" value="RUS14479.1"/>
    <property type="molecule type" value="Genomic_DNA"/>
</dbReference>
<dbReference type="AlphaFoldDB" id="A0A433PAE9"/>
<proteinExistence type="predicted"/>
<feature type="region of interest" description="Disordered" evidence="1">
    <location>
        <begin position="109"/>
        <end position="153"/>
    </location>
</feature>
<keyword evidence="3" id="KW-1185">Reference proteome</keyword>
<feature type="compositionally biased region" description="Low complexity" evidence="1">
    <location>
        <begin position="109"/>
        <end position="127"/>
    </location>
</feature>
<gene>
    <name evidence="2" type="ORF">BC938DRAFT_477347</name>
</gene>
<comment type="caution">
    <text evidence="2">The sequence shown here is derived from an EMBL/GenBank/DDBJ whole genome shotgun (WGS) entry which is preliminary data.</text>
</comment>
<protein>
    <submittedName>
        <fullName evidence="2">Uncharacterized protein</fullName>
    </submittedName>
</protein>
<dbReference type="Proteomes" id="UP000274822">
    <property type="component" value="Unassembled WGS sequence"/>
</dbReference>